<feature type="non-terminal residue" evidence="2">
    <location>
        <position position="1"/>
    </location>
</feature>
<protein>
    <recommendedName>
        <fullName evidence="1">Gamma tubulin complex component C-terminal domain-containing protein</fullName>
    </recommendedName>
</protein>
<sequence>ARAGDAGGEFRADRERRTMKCADRIQDELSTERYRHMITRFDEVFSAHLAEFLRNLNSDFGQKSNAHLTNLFLKLDYNGYCSETLLSEKKQVLQK</sequence>
<dbReference type="InterPro" id="IPR040457">
    <property type="entry name" value="GCP_C"/>
</dbReference>
<dbReference type="eggNOG" id="KOG2001">
    <property type="taxonomic scope" value="Eukaryota"/>
</dbReference>
<proteinExistence type="predicted"/>
<organism evidence="2 3">
    <name type="scientific">Thalassiosira oceanica</name>
    <name type="common">Marine diatom</name>
    <dbReference type="NCBI Taxonomy" id="159749"/>
    <lineage>
        <taxon>Eukaryota</taxon>
        <taxon>Sar</taxon>
        <taxon>Stramenopiles</taxon>
        <taxon>Ochrophyta</taxon>
        <taxon>Bacillariophyta</taxon>
        <taxon>Coscinodiscophyceae</taxon>
        <taxon>Thalassiosirophycidae</taxon>
        <taxon>Thalassiosirales</taxon>
        <taxon>Thalassiosiraceae</taxon>
        <taxon>Thalassiosira</taxon>
    </lineage>
</organism>
<dbReference type="OrthoDB" id="2192946at2759"/>
<dbReference type="Pfam" id="PF04130">
    <property type="entry name" value="GCP_C_terminal"/>
    <property type="match status" value="1"/>
</dbReference>
<dbReference type="EMBL" id="AGNL01049553">
    <property type="protein sequence ID" value="EJK44550.1"/>
    <property type="molecule type" value="Genomic_DNA"/>
</dbReference>
<accession>K0QZF4</accession>
<gene>
    <name evidence="2" type="ORF">THAOC_36900</name>
</gene>
<evidence type="ECO:0000313" key="2">
    <source>
        <dbReference type="EMBL" id="EJK44550.1"/>
    </source>
</evidence>
<keyword evidence="3" id="KW-1185">Reference proteome</keyword>
<evidence type="ECO:0000259" key="1">
    <source>
        <dbReference type="Pfam" id="PF04130"/>
    </source>
</evidence>
<dbReference type="GO" id="GO:0043015">
    <property type="term" value="F:gamma-tubulin binding"/>
    <property type="evidence" value="ECO:0007669"/>
    <property type="project" value="InterPro"/>
</dbReference>
<feature type="domain" description="Gamma tubulin complex component C-terminal" evidence="1">
    <location>
        <begin position="26"/>
        <end position="80"/>
    </location>
</feature>
<dbReference type="Proteomes" id="UP000266841">
    <property type="component" value="Unassembled WGS sequence"/>
</dbReference>
<name>K0QZF4_THAOC</name>
<reference evidence="2 3" key="1">
    <citation type="journal article" date="2012" name="Genome Biol.">
        <title>Genome and low-iron response of an oceanic diatom adapted to chronic iron limitation.</title>
        <authorList>
            <person name="Lommer M."/>
            <person name="Specht M."/>
            <person name="Roy A.S."/>
            <person name="Kraemer L."/>
            <person name="Andreson R."/>
            <person name="Gutowska M.A."/>
            <person name="Wolf J."/>
            <person name="Bergner S.V."/>
            <person name="Schilhabel M.B."/>
            <person name="Klostermeier U.C."/>
            <person name="Beiko R.G."/>
            <person name="Rosenstiel P."/>
            <person name="Hippler M."/>
            <person name="Laroche J."/>
        </authorList>
    </citation>
    <scope>NUCLEOTIDE SEQUENCE [LARGE SCALE GENOMIC DNA]</scope>
    <source>
        <strain evidence="2 3">CCMP1005</strain>
    </source>
</reference>
<evidence type="ECO:0000313" key="3">
    <source>
        <dbReference type="Proteomes" id="UP000266841"/>
    </source>
</evidence>
<dbReference type="AlphaFoldDB" id="K0QZF4"/>
<comment type="caution">
    <text evidence="2">The sequence shown here is derived from an EMBL/GenBank/DDBJ whole genome shotgun (WGS) entry which is preliminary data.</text>
</comment>